<gene>
    <name evidence="4" type="ORF">EOE18_15540</name>
</gene>
<dbReference type="PROSITE" id="PS51186">
    <property type="entry name" value="GNAT"/>
    <property type="match status" value="1"/>
</dbReference>
<dbReference type="Gene3D" id="3.40.630.30">
    <property type="match status" value="1"/>
</dbReference>
<dbReference type="InterPro" id="IPR000182">
    <property type="entry name" value="GNAT_dom"/>
</dbReference>
<keyword evidence="5" id="KW-1185">Reference proteome</keyword>
<sequence length="177" mass="19325">MTKNYTIRLAHGDDVPALAALKLFCFRETFGAGGFAIPYPPADLAIFERESYGEAKVASELADSSHRTWVAQDEAGELVAYCHVGPAKVPHPECKEGDGELYQLYLKASAQGAGLGKKLLDLGLDHLAAQGRPIWLGVWQGNLKAQHVYAGRGFAIVGEYQFAVGDWLDDEFIMRRG</sequence>
<dbReference type="PANTHER" id="PTHR43877">
    <property type="entry name" value="AMINOALKYLPHOSPHONATE N-ACETYLTRANSFERASE-RELATED-RELATED"/>
    <property type="match status" value="1"/>
</dbReference>
<evidence type="ECO:0000259" key="3">
    <source>
        <dbReference type="PROSITE" id="PS51186"/>
    </source>
</evidence>
<evidence type="ECO:0000256" key="2">
    <source>
        <dbReference type="ARBA" id="ARBA00023315"/>
    </source>
</evidence>
<comment type="caution">
    <text evidence="4">The sequence shown here is derived from an EMBL/GenBank/DDBJ whole genome shotgun (WGS) entry which is preliminary data.</text>
</comment>
<feature type="domain" description="N-acetyltransferase" evidence="3">
    <location>
        <begin position="5"/>
        <end position="177"/>
    </location>
</feature>
<evidence type="ECO:0000313" key="4">
    <source>
        <dbReference type="EMBL" id="RVU03529.1"/>
    </source>
</evidence>
<proteinExistence type="predicted"/>
<name>A0A3S2Y6S7_9SPHN</name>
<dbReference type="Proteomes" id="UP000282837">
    <property type="component" value="Unassembled WGS sequence"/>
</dbReference>
<dbReference type="InterPro" id="IPR050832">
    <property type="entry name" value="Bact_Acetyltransf"/>
</dbReference>
<keyword evidence="1 4" id="KW-0808">Transferase</keyword>
<dbReference type="SUPFAM" id="SSF55729">
    <property type="entry name" value="Acyl-CoA N-acyltransferases (Nat)"/>
    <property type="match status" value="1"/>
</dbReference>
<protein>
    <submittedName>
        <fullName evidence="4">GNAT family N-acetyltransferase</fullName>
    </submittedName>
</protein>
<dbReference type="InterPro" id="IPR016181">
    <property type="entry name" value="Acyl_CoA_acyltransferase"/>
</dbReference>
<dbReference type="EMBL" id="SACO01000014">
    <property type="protein sequence ID" value="RVU03529.1"/>
    <property type="molecule type" value="Genomic_DNA"/>
</dbReference>
<dbReference type="AlphaFoldDB" id="A0A3S2Y6S7"/>
<dbReference type="Pfam" id="PF00583">
    <property type="entry name" value="Acetyltransf_1"/>
    <property type="match status" value="1"/>
</dbReference>
<reference evidence="4 5" key="1">
    <citation type="submission" date="2019-01" db="EMBL/GenBank/DDBJ databases">
        <authorList>
            <person name="Chen W.-M."/>
        </authorList>
    </citation>
    <scope>NUCLEOTIDE SEQUENCE [LARGE SCALE GENOMIC DNA]</scope>
    <source>
        <strain evidence="4 5">FSY-9</strain>
    </source>
</reference>
<dbReference type="OrthoDB" id="143110at2"/>
<organism evidence="4 5">
    <name type="scientific">Novosphingobium umbonatum</name>
    <dbReference type="NCBI Taxonomy" id="1908524"/>
    <lineage>
        <taxon>Bacteria</taxon>
        <taxon>Pseudomonadati</taxon>
        <taxon>Pseudomonadota</taxon>
        <taxon>Alphaproteobacteria</taxon>
        <taxon>Sphingomonadales</taxon>
        <taxon>Sphingomonadaceae</taxon>
        <taxon>Novosphingobium</taxon>
    </lineage>
</organism>
<keyword evidence="2" id="KW-0012">Acyltransferase</keyword>
<dbReference type="RefSeq" id="WP_127711191.1">
    <property type="nucleotide sequence ID" value="NZ_SACO01000014.1"/>
</dbReference>
<accession>A0A3S2Y6S7</accession>
<evidence type="ECO:0000313" key="5">
    <source>
        <dbReference type="Proteomes" id="UP000282837"/>
    </source>
</evidence>
<dbReference type="GO" id="GO:0016747">
    <property type="term" value="F:acyltransferase activity, transferring groups other than amino-acyl groups"/>
    <property type="evidence" value="ECO:0007669"/>
    <property type="project" value="InterPro"/>
</dbReference>
<evidence type="ECO:0000256" key="1">
    <source>
        <dbReference type="ARBA" id="ARBA00022679"/>
    </source>
</evidence>